<comment type="similarity">
    <text evidence="1">Belongs to the TrbE/VirB4 family.</text>
</comment>
<evidence type="ECO:0000313" key="5">
    <source>
        <dbReference type="EMBL" id="AIT72717.1"/>
    </source>
</evidence>
<evidence type="ECO:0000256" key="2">
    <source>
        <dbReference type="ARBA" id="ARBA00022741"/>
    </source>
</evidence>
<dbReference type="NCBIfam" id="NF010404">
    <property type="entry name" value="PRK13830.1"/>
    <property type="match status" value="1"/>
</dbReference>
<dbReference type="InterPro" id="IPR027417">
    <property type="entry name" value="P-loop_NTPase"/>
</dbReference>
<dbReference type="GO" id="GO:0005524">
    <property type="term" value="F:ATP binding"/>
    <property type="evidence" value="ECO:0007669"/>
    <property type="project" value="UniProtKB-KW"/>
</dbReference>
<dbReference type="CDD" id="cd00267">
    <property type="entry name" value="ABC_ATPase"/>
    <property type="match status" value="1"/>
</dbReference>
<dbReference type="Pfam" id="PF03135">
    <property type="entry name" value="CagE_TrbE_VirB"/>
    <property type="match status" value="1"/>
</dbReference>
<dbReference type="SUPFAM" id="SSF52540">
    <property type="entry name" value="P-loop containing nucleoside triphosphate hydrolases"/>
    <property type="match status" value="1"/>
</dbReference>
<keyword evidence="3" id="KW-0067">ATP-binding</keyword>
<dbReference type="PANTHER" id="PTHR30121">
    <property type="entry name" value="UNCHARACTERIZED PROTEIN YJGR-RELATED"/>
    <property type="match status" value="1"/>
</dbReference>
<keyword evidence="5" id="KW-0614">Plasmid</keyword>
<feature type="domain" description="CagE TrbE VirB component of type IV transporter system central" evidence="4">
    <location>
        <begin position="217"/>
        <end position="425"/>
    </location>
</feature>
<evidence type="ECO:0000259" key="4">
    <source>
        <dbReference type="Pfam" id="PF03135"/>
    </source>
</evidence>
<dbReference type="AlphaFoldDB" id="A0A097J0K8"/>
<dbReference type="EMBL" id="KM670336">
    <property type="protein sequence ID" value="AIT72717.1"/>
    <property type="molecule type" value="Genomic_DNA"/>
</dbReference>
<evidence type="ECO:0000256" key="3">
    <source>
        <dbReference type="ARBA" id="ARBA00022840"/>
    </source>
</evidence>
<dbReference type="InterPro" id="IPR051162">
    <property type="entry name" value="T4SS_component"/>
</dbReference>
<dbReference type="PANTHER" id="PTHR30121:SF12">
    <property type="entry name" value="TYPE IV SECRETION SYSTEM PROTEIN CAGE"/>
    <property type="match status" value="1"/>
</dbReference>
<organism evidence="5">
    <name type="scientific">Salmonella senftenberg</name>
    <dbReference type="NCBI Taxonomy" id="28150"/>
    <lineage>
        <taxon>Bacteria</taxon>
        <taxon>Pseudomonadati</taxon>
        <taxon>Pseudomonadota</taxon>
        <taxon>Gammaproteobacteria</taxon>
        <taxon>Enterobacterales</taxon>
        <taxon>Enterobacteriaceae</taxon>
        <taxon>Salmonella</taxon>
    </lineage>
</organism>
<geneLocation type="plasmid" evidence="5">
    <name>pSRC119-A/C</name>
</geneLocation>
<dbReference type="InterPro" id="IPR018145">
    <property type="entry name" value="CagE_TrbE_VirB_cntrl_dom"/>
</dbReference>
<gene>
    <name evidence="5" type="primary">trbE</name>
</gene>
<reference evidence="5" key="1">
    <citation type="journal article" date="2015" name="J. Antimicrob. Chemother.">
        <title>A type 2 A/C2 plasmid carrying the aacC4 apramycin resistance gene and the erm(42) erythromycin resistance gene recovered from two Salmonella enterica serovars.</title>
        <authorList>
            <person name="Harmer C.J."/>
            <person name="Holt K.E."/>
            <person name="Hall R.M."/>
        </authorList>
    </citation>
    <scope>NUCLEOTIDE SEQUENCE</scope>
    <source>
        <strain evidence="5">SRC119</strain>
        <plasmid evidence="5">pSRC119-A/C</plasmid>
    </source>
</reference>
<accession>A0A097J0K8</accession>
<evidence type="ECO:0000256" key="1">
    <source>
        <dbReference type="ARBA" id="ARBA00006512"/>
    </source>
</evidence>
<keyword evidence="2" id="KW-0547">Nucleotide-binding</keyword>
<proteinExistence type="inferred from homology"/>
<sequence length="861" mass="96518">MGTITGRSRGPIGWPSRHVFTDKERKMLALAPFRSKAAGLPDLLNYAALVDEGVVLGKDGSLMAGFFFRGDDAASATTSERNYLTALVNQYLARFGSGWAVWTDASRLASPGYPAPEQSHFPEPITALIDAERRAAFVKENTLFESEYALVLQYLPPTRRDSKLGELVYDDDGVDDSNPADRLLLDFKKKLDDLQDGLGDLMHMRRMGTITVGEGDDAYQSDELCNYLHYVLTNEPIALRIPDCPMYLDAWLGYPELWPGDTPKLGNKFISCVAIEGFPGNSFPGILDMLDGLPMSYRWSSRFIFLEQHEAVAALNRYRLKWQQKIRGFWSQVFKSQKGMINTDALKMAQETEVAINDAKSGLVAYGYYTPVVVLMHEDRNFLSEQARYVKRELERKGFAARIETVNALEAWLGSLPGQTYPNVRRPLVHTLNLADLLPLASVWPGLRENPCDLYPAGSPPLMHTVTTGATPFRLNLHVGDVGHTLIFGPTGAGKSTLLATLQAQFRRYRSRRRRDGSTAPATVTAFDKGRSLYALCKATGGVHYDIGNDEADTPALTPLVDIDSESEALWAEEWIATCYELQAKKPPTPQQKAEIHRAMNLLREAPREFRSLTDYVTTVQDAEVRDALTHYTISGSMGHLLDGKEDGLKFSNYTVFEIDDLMKMGDANAIPVLLYLFRRFERSLNGQPAMLSLDEAWVMLGHPVFREKLREWLKELRKKNCLVIMATQSLSDAVKSGLLDVLLEQCPTKILLPNKEADLHGTKETPGPADLYAMFGLNSKEIGILKNGQYKRQYYYKSPLGRRVFELGLGPLTKAFVAVSDKEDLAEVRNLIADHGDDWPLFWLQHKGVDYEQYLSRKAA</sequence>
<name>A0A097J0K8_SALSE</name>
<protein>
    <submittedName>
        <fullName evidence="5">TrbE</fullName>
    </submittedName>
</protein>
<dbReference type="Gene3D" id="3.40.50.300">
    <property type="entry name" value="P-loop containing nucleotide triphosphate hydrolases"/>
    <property type="match status" value="2"/>
</dbReference>